<accession>A0ABR3DEI0</accession>
<protein>
    <submittedName>
        <fullName evidence="1">Uncharacterized protein</fullName>
    </submittedName>
</protein>
<gene>
    <name evidence="1" type="ORF">QR685DRAFT_407861</name>
</gene>
<keyword evidence="2" id="KW-1185">Reference proteome</keyword>
<evidence type="ECO:0000313" key="1">
    <source>
        <dbReference type="EMBL" id="KAL0471075.1"/>
    </source>
</evidence>
<reference evidence="1 2" key="1">
    <citation type="submission" date="2023-09" db="EMBL/GenBank/DDBJ databases">
        <title>Multi-omics analysis of a traditional fermented food reveals byproduct-associated fungal strains for waste-to-food upcycling.</title>
        <authorList>
            <consortium name="Lawrence Berkeley National Laboratory"/>
            <person name="Rekdal V.M."/>
            <person name="Villalobos-Escobedo J.M."/>
            <person name="Rodriguez-Valeron N."/>
            <person name="Garcia M.O."/>
            <person name="Vasquez D.P."/>
            <person name="Damayanti I."/>
            <person name="Sorensen P.M."/>
            <person name="Baidoo E.E."/>
            <person name="De Carvalho A.C."/>
            <person name="Riley R."/>
            <person name="Lipzen A."/>
            <person name="He G."/>
            <person name="Yan M."/>
            <person name="Haridas S."/>
            <person name="Daum C."/>
            <person name="Yoshinaga Y."/>
            <person name="Ng V."/>
            <person name="Grigoriev I.V."/>
            <person name="Munk R."/>
            <person name="Nuraida L."/>
            <person name="Wijaya C.H."/>
            <person name="Morales P.-C."/>
            <person name="Keasling J.D."/>
        </authorList>
    </citation>
    <scope>NUCLEOTIDE SEQUENCE [LARGE SCALE GENOMIC DNA]</scope>
    <source>
        <strain evidence="1 2">FGSC 2613</strain>
    </source>
</reference>
<organism evidence="1 2">
    <name type="scientific">Neurospora intermedia</name>
    <dbReference type="NCBI Taxonomy" id="5142"/>
    <lineage>
        <taxon>Eukaryota</taxon>
        <taxon>Fungi</taxon>
        <taxon>Dikarya</taxon>
        <taxon>Ascomycota</taxon>
        <taxon>Pezizomycotina</taxon>
        <taxon>Sordariomycetes</taxon>
        <taxon>Sordariomycetidae</taxon>
        <taxon>Sordariales</taxon>
        <taxon>Sordariaceae</taxon>
        <taxon>Neurospora</taxon>
    </lineage>
</organism>
<sequence>LQVELDCLGFTDYVFDTVAEPDKEAQPDVCETVFIQRTITMRMLLSTLKNRHVITTLICNGWDRWNKDPKVLYDLIQSCIG</sequence>
<dbReference type="EMBL" id="JAVLET010000004">
    <property type="protein sequence ID" value="KAL0471075.1"/>
    <property type="molecule type" value="Genomic_DNA"/>
</dbReference>
<feature type="non-terminal residue" evidence="1">
    <location>
        <position position="81"/>
    </location>
</feature>
<proteinExistence type="predicted"/>
<comment type="caution">
    <text evidence="1">The sequence shown here is derived from an EMBL/GenBank/DDBJ whole genome shotgun (WGS) entry which is preliminary data.</text>
</comment>
<name>A0ABR3DEI0_NEUIN</name>
<dbReference type="Proteomes" id="UP001451303">
    <property type="component" value="Unassembled WGS sequence"/>
</dbReference>
<evidence type="ECO:0000313" key="2">
    <source>
        <dbReference type="Proteomes" id="UP001451303"/>
    </source>
</evidence>
<feature type="non-terminal residue" evidence="1">
    <location>
        <position position="1"/>
    </location>
</feature>